<dbReference type="Proteomes" id="UP001165121">
    <property type="component" value="Unassembled WGS sequence"/>
</dbReference>
<accession>A0A9W7DA57</accession>
<comment type="caution">
    <text evidence="2">The sequence shown here is derived from an EMBL/GenBank/DDBJ whole genome shotgun (WGS) entry which is preliminary data.</text>
</comment>
<organism evidence="2 3">
    <name type="scientific">Phytophthora fragariaefolia</name>
    <dbReference type="NCBI Taxonomy" id="1490495"/>
    <lineage>
        <taxon>Eukaryota</taxon>
        <taxon>Sar</taxon>
        <taxon>Stramenopiles</taxon>
        <taxon>Oomycota</taxon>
        <taxon>Peronosporomycetes</taxon>
        <taxon>Peronosporales</taxon>
        <taxon>Peronosporaceae</taxon>
        <taxon>Phytophthora</taxon>
    </lineage>
</organism>
<dbReference type="SUPFAM" id="SSF56672">
    <property type="entry name" value="DNA/RNA polymerases"/>
    <property type="match status" value="1"/>
</dbReference>
<protein>
    <submittedName>
        <fullName evidence="2">Unnamed protein product</fullName>
    </submittedName>
</protein>
<evidence type="ECO:0000259" key="1">
    <source>
        <dbReference type="Pfam" id="PF03732"/>
    </source>
</evidence>
<evidence type="ECO:0000313" key="2">
    <source>
        <dbReference type="EMBL" id="GMG15846.1"/>
    </source>
</evidence>
<dbReference type="EMBL" id="BSXT01018904">
    <property type="protein sequence ID" value="GMG15846.1"/>
    <property type="molecule type" value="Genomic_DNA"/>
</dbReference>
<keyword evidence="3" id="KW-1185">Reference proteome</keyword>
<dbReference type="AlphaFoldDB" id="A0A9W7DA57"/>
<sequence>MTVPSTSSFAAAIPAPLSSLMPPYVTSISHPALVKWTQERREYEDVVEARRAATGEDKDKGFRSVENSFYRNLLTTLCKFEWNTTLEAITDEQIVAVLDKIVDNVMNDAVVNVDLVLGNKLKMDLRERDVKARVINYFMLCNEIIMQYGLANIFATTMGMKEKCRLLKQHLEPSALRDMVDAHHRLVDNSSKSDDHALYLLVKNKAGAGECIPAKRKKTPQPSMEGANLVGVRSMCIVQRKMSNVSAKDRRSDEDEVLVGKSLLAELGIDVDRQLEFLACREVDDYDLFDDPDRLQACKPTVGDIVTNVRTFLFYGGWRLELWDDPPARVPPLKIRLEPNAPPYRCKVRQYSPEKSEFLTEFNQKLVSLGGVYQNRASRWCCPVLPLRKPGTDKFRQTNDSLPLNAVTEQIAGVMPSLEVALVHFKEKMFYAVFVFVKGFWQLLFDESCQEFMSYMTDKGIFTRHVTSVETSSRTWEQLKQQLSQVFAPPYRVRSRFLATRQGKKELVDYVQELRTLITGMAVDPVPEAITVTVFMKGLRKGVARKEVFRVHPTSFEEGVNVALNPEFNFKSSRLGWNAAYANPFVGHRSHGSQLC</sequence>
<proteinExistence type="predicted"/>
<dbReference type="InterPro" id="IPR043502">
    <property type="entry name" value="DNA/RNA_pol_sf"/>
</dbReference>
<dbReference type="Gene3D" id="3.30.70.270">
    <property type="match status" value="1"/>
</dbReference>
<gene>
    <name evidence="2" type="ORF">Pfra01_002957000</name>
</gene>
<dbReference type="InterPro" id="IPR005162">
    <property type="entry name" value="Retrotrans_gag_dom"/>
</dbReference>
<dbReference type="Pfam" id="PF03732">
    <property type="entry name" value="Retrotrans_gag"/>
    <property type="match status" value="1"/>
</dbReference>
<feature type="domain" description="Retrotransposon gag" evidence="1">
    <location>
        <begin position="466"/>
        <end position="540"/>
    </location>
</feature>
<dbReference type="InterPro" id="IPR051320">
    <property type="entry name" value="Viral_Replic_Matur_Polypro"/>
</dbReference>
<dbReference type="PANTHER" id="PTHR33064">
    <property type="entry name" value="POL PROTEIN"/>
    <property type="match status" value="1"/>
</dbReference>
<dbReference type="OrthoDB" id="116054at2759"/>
<name>A0A9W7DA57_9STRA</name>
<reference evidence="2" key="1">
    <citation type="submission" date="2023-04" db="EMBL/GenBank/DDBJ databases">
        <title>Phytophthora fragariaefolia NBRC 109709.</title>
        <authorList>
            <person name="Ichikawa N."/>
            <person name="Sato H."/>
            <person name="Tonouchi N."/>
        </authorList>
    </citation>
    <scope>NUCLEOTIDE SEQUENCE</scope>
    <source>
        <strain evidence="2">NBRC 109709</strain>
    </source>
</reference>
<dbReference type="InterPro" id="IPR043128">
    <property type="entry name" value="Rev_trsase/Diguanyl_cyclase"/>
</dbReference>
<evidence type="ECO:0000313" key="3">
    <source>
        <dbReference type="Proteomes" id="UP001165121"/>
    </source>
</evidence>
<dbReference type="Gene3D" id="3.10.10.10">
    <property type="entry name" value="HIV Type 1 Reverse Transcriptase, subunit A, domain 1"/>
    <property type="match status" value="1"/>
</dbReference>
<dbReference type="PANTHER" id="PTHR33064:SF37">
    <property type="entry name" value="RIBONUCLEASE H"/>
    <property type="match status" value="1"/>
</dbReference>